<dbReference type="PANTHER" id="PTHR13683:SF750">
    <property type="entry name" value="ASPARTYL PROTEASE AED1"/>
    <property type="match status" value="1"/>
</dbReference>
<dbReference type="AlphaFoldDB" id="A0A2I0JI38"/>
<evidence type="ECO:0000259" key="2">
    <source>
        <dbReference type="PROSITE" id="PS51767"/>
    </source>
</evidence>
<name>A0A2I0JI38_PUNGR</name>
<evidence type="ECO:0000256" key="1">
    <source>
        <dbReference type="ARBA" id="ARBA00007447"/>
    </source>
</evidence>
<organism evidence="3 4">
    <name type="scientific">Punica granatum</name>
    <name type="common">Pomegranate</name>
    <dbReference type="NCBI Taxonomy" id="22663"/>
    <lineage>
        <taxon>Eukaryota</taxon>
        <taxon>Viridiplantae</taxon>
        <taxon>Streptophyta</taxon>
        <taxon>Embryophyta</taxon>
        <taxon>Tracheophyta</taxon>
        <taxon>Spermatophyta</taxon>
        <taxon>Magnoliopsida</taxon>
        <taxon>eudicotyledons</taxon>
        <taxon>Gunneridae</taxon>
        <taxon>Pentapetalae</taxon>
        <taxon>rosids</taxon>
        <taxon>malvids</taxon>
        <taxon>Myrtales</taxon>
        <taxon>Lythraceae</taxon>
        <taxon>Punica</taxon>
    </lineage>
</organism>
<dbReference type="GO" id="GO:0004190">
    <property type="term" value="F:aspartic-type endopeptidase activity"/>
    <property type="evidence" value="ECO:0007669"/>
    <property type="project" value="InterPro"/>
</dbReference>
<dbReference type="InterPro" id="IPR001461">
    <property type="entry name" value="Aspartic_peptidase_A1"/>
</dbReference>
<gene>
    <name evidence="3" type="ORF">CRG98_023656</name>
</gene>
<protein>
    <recommendedName>
        <fullName evidence="2">Peptidase A1 domain-containing protein</fullName>
    </recommendedName>
</protein>
<dbReference type="STRING" id="22663.A0A2I0JI38"/>
<dbReference type="EMBL" id="PGOL01001654">
    <property type="protein sequence ID" value="PKI55924.1"/>
    <property type="molecule type" value="Genomic_DNA"/>
</dbReference>
<sequence>MGLSEHQYHHVLDMKSLVPATTCVTPSTGPAQQYGLPLVHRRGPCSPLHQDQPHNPSMIFLRDKARYQLIASSIASSWHGHNVNPPPREQGEDMTVPVPGMEGDFLVTVGLGSPTRSLTLILDTGCDLTWTHYKTIIDSGTTITRLPQSVYAVLCSAFQNYMWGYPEAPELPPLLDTCYDLEDYEDVKLPRIVLNFEQANVTLDPSGIIWRESNSQVCLAFSGNTDQKDDLIIIGSTQQSKLDILYDVKSKRVGFGRGSCGGLPAAAIILLLRTERAKMTMVTAQHQLLLVLCLRLRLLFHHLHHLLLLHLPLLPLPHLAMIKVKVE</sequence>
<reference evidence="3 4" key="1">
    <citation type="submission" date="2017-11" db="EMBL/GenBank/DDBJ databases">
        <title>De-novo sequencing of pomegranate (Punica granatum L.) genome.</title>
        <authorList>
            <person name="Akparov Z."/>
            <person name="Amiraslanov A."/>
            <person name="Hajiyeva S."/>
            <person name="Abbasov M."/>
            <person name="Kaur K."/>
            <person name="Hamwieh A."/>
            <person name="Solovyev V."/>
            <person name="Salamov A."/>
            <person name="Braich B."/>
            <person name="Kosarev P."/>
            <person name="Mahmoud A."/>
            <person name="Hajiyev E."/>
            <person name="Babayeva S."/>
            <person name="Izzatullayeva V."/>
            <person name="Mammadov A."/>
            <person name="Mammadov A."/>
            <person name="Sharifova S."/>
            <person name="Ojaghi J."/>
            <person name="Eynullazada K."/>
            <person name="Bayramov B."/>
            <person name="Abdulazimova A."/>
            <person name="Shahmuradov I."/>
        </authorList>
    </citation>
    <scope>NUCLEOTIDE SEQUENCE [LARGE SCALE GENOMIC DNA]</scope>
    <source>
        <strain evidence="4">cv. AG2017</strain>
        <tissue evidence="3">Leaf</tissue>
    </source>
</reference>
<dbReference type="SUPFAM" id="SSF50630">
    <property type="entry name" value="Acid proteases"/>
    <property type="match status" value="2"/>
</dbReference>
<feature type="domain" description="Peptidase A1" evidence="2">
    <location>
        <begin position="1"/>
        <end position="256"/>
    </location>
</feature>
<comment type="similarity">
    <text evidence="1">Belongs to the peptidase A1 family.</text>
</comment>
<dbReference type="PROSITE" id="PS51767">
    <property type="entry name" value="PEPTIDASE_A1"/>
    <property type="match status" value="1"/>
</dbReference>
<accession>A0A2I0JI38</accession>
<evidence type="ECO:0000313" key="3">
    <source>
        <dbReference type="EMBL" id="PKI55924.1"/>
    </source>
</evidence>
<dbReference type="PANTHER" id="PTHR13683">
    <property type="entry name" value="ASPARTYL PROTEASES"/>
    <property type="match status" value="1"/>
</dbReference>
<proteinExistence type="inferred from homology"/>
<dbReference type="Pfam" id="PF14541">
    <property type="entry name" value="TAXi_C"/>
    <property type="match status" value="1"/>
</dbReference>
<dbReference type="InterPro" id="IPR032799">
    <property type="entry name" value="TAXi_C"/>
</dbReference>
<dbReference type="InterPro" id="IPR033121">
    <property type="entry name" value="PEPTIDASE_A1"/>
</dbReference>
<keyword evidence="4" id="KW-1185">Reference proteome</keyword>
<dbReference type="InterPro" id="IPR021109">
    <property type="entry name" value="Peptidase_aspartic_dom_sf"/>
</dbReference>
<evidence type="ECO:0000313" key="4">
    <source>
        <dbReference type="Proteomes" id="UP000233551"/>
    </source>
</evidence>
<comment type="caution">
    <text evidence="3">The sequence shown here is derived from an EMBL/GenBank/DDBJ whole genome shotgun (WGS) entry which is preliminary data.</text>
</comment>
<dbReference type="GO" id="GO:0006508">
    <property type="term" value="P:proteolysis"/>
    <property type="evidence" value="ECO:0007669"/>
    <property type="project" value="InterPro"/>
</dbReference>
<dbReference type="Gene3D" id="2.40.70.10">
    <property type="entry name" value="Acid Proteases"/>
    <property type="match status" value="1"/>
</dbReference>
<dbReference type="Proteomes" id="UP000233551">
    <property type="component" value="Unassembled WGS sequence"/>
</dbReference>